<evidence type="ECO:0000313" key="3">
    <source>
        <dbReference type="Proteomes" id="UP000593702"/>
    </source>
</evidence>
<accession>A0A7R5WF82</accession>
<keyword evidence="3" id="KW-1185">Reference proteome</keyword>
<evidence type="ECO:0000313" key="2">
    <source>
        <dbReference type="EMBL" id="AKS26375.1"/>
    </source>
</evidence>
<sequence>MSLIKKKNEFNVILYNINGKSFSVYVFETKDKNLWFKAREIGLLLEYKRPKDAIKYHVAKKNKVAWRDLIHSQTLSNSEDVADIQLPSNWQPHSIFINKTGLHELVSHSKQSEAIPLFQTFLEISSSTEYNILEDNVKLTKKNPIDPIDKSGFIYIATSDAYKEDNAYKIGCTKNPSSTFSEFKHW</sequence>
<gene>
    <name evidence="2" type="ORF">DLEV_084</name>
</gene>
<dbReference type="Proteomes" id="UP000593702">
    <property type="component" value="Segment"/>
</dbReference>
<evidence type="ECO:0000259" key="1">
    <source>
        <dbReference type="PROSITE" id="PS51750"/>
    </source>
</evidence>
<proteinExistence type="predicted"/>
<dbReference type="PROSITE" id="PS51750">
    <property type="entry name" value="BRO_N"/>
    <property type="match status" value="1"/>
</dbReference>
<dbReference type="InterPro" id="IPR003497">
    <property type="entry name" value="BRO_N_domain"/>
</dbReference>
<feature type="domain" description="Bro-N" evidence="1">
    <location>
        <begin position="14"/>
        <end position="140"/>
    </location>
</feature>
<dbReference type="Pfam" id="PF02498">
    <property type="entry name" value="Bro-N"/>
    <property type="match status" value="1"/>
</dbReference>
<protein>
    <submittedName>
        <fullName evidence="2">Putative Bro-N domain-containing protein 5</fullName>
    </submittedName>
</protein>
<reference evidence="2 3" key="1">
    <citation type="submission" date="2015-04" db="EMBL/GenBank/DDBJ databases">
        <title>Diachasmimorpha longicaudata entomopoxvirus genome.</title>
        <authorList>
            <person name="Coffman K.A."/>
            <person name="Burke G.R."/>
        </authorList>
    </citation>
    <scope>NUCLEOTIDE SEQUENCE [LARGE SCALE GENOMIC DNA]</scope>
</reference>
<dbReference type="EMBL" id="KR095315">
    <property type="protein sequence ID" value="AKS26375.1"/>
    <property type="molecule type" value="Genomic_DNA"/>
</dbReference>
<name>A0A7R5WF82_9POXV</name>
<organism evidence="2 3">
    <name type="scientific">Diachasmimorpha longicaudata entomopoxvirus</name>
    <dbReference type="NCBI Taxonomy" id="109981"/>
    <lineage>
        <taxon>Viruses</taxon>
        <taxon>Varidnaviria</taxon>
        <taxon>Bamfordvirae</taxon>
        <taxon>Nucleocytoviricota</taxon>
        <taxon>Pokkesviricetes</taxon>
        <taxon>Chitovirales</taxon>
        <taxon>Poxviridae</taxon>
        <taxon>Entomopoxvirinae</taxon>
        <taxon>Epsilonentomopoxvirus</taxon>
        <taxon>Epsilonentomopoxvirus dlongicaudata</taxon>
        <taxon>Diachasmimorpha entomopoxvirus</taxon>
    </lineage>
</organism>